<dbReference type="Proteomes" id="UP000681722">
    <property type="component" value="Unassembled WGS sequence"/>
</dbReference>
<dbReference type="EMBL" id="CAJNOK010002208">
    <property type="protein sequence ID" value="CAF0849693.1"/>
    <property type="molecule type" value="Genomic_DNA"/>
</dbReference>
<dbReference type="GO" id="GO:0004177">
    <property type="term" value="F:aminopeptidase activity"/>
    <property type="evidence" value="ECO:0007669"/>
    <property type="project" value="UniProtKB-KW"/>
</dbReference>
<accession>A0A813RSV2</accession>
<evidence type="ECO:0000256" key="6">
    <source>
        <dbReference type="ARBA" id="ARBA00015118"/>
    </source>
</evidence>
<dbReference type="EMBL" id="CAJOBA010002208">
    <property type="protein sequence ID" value="CAF3634950.1"/>
    <property type="molecule type" value="Genomic_DNA"/>
</dbReference>
<dbReference type="PANTHER" id="PTHR28570">
    <property type="entry name" value="ASPARTYL AMINOPEPTIDASE"/>
    <property type="match status" value="1"/>
</dbReference>
<dbReference type="EC" id="3.4.11.21" evidence="5"/>
<dbReference type="GO" id="GO:0008237">
    <property type="term" value="F:metallopeptidase activity"/>
    <property type="evidence" value="ECO:0007669"/>
    <property type="project" value="UniProtKB-KW"/>
</dbReference>
<evidence type="ECO:0000256" key="11">
    <source>
        <dbReference type="ARBA" id="ARBA00022833"/>
    </source>
</evidence>
<evidence type="ECO:0000313" key="19">
    <source>
        <dbReference type="Proteomes" id="UP000663829"/>
    </source>
</evidence>
<evidence type="ECO:0000256" key="3">
    <source>
        <dbReference type="ARBA" id="ARBA00008290"/>
    </source>
</evidence>
<dbReference type="Proteomes" id="UP000663829">
    <property type="component" value="Unassembled WGS sequence"/>
</dbReference>
<keyword evidence="7 13" id="KW-0031">Aminopeptidase</keyword>
<dbReference type="EMBL" id="CAJOBC010000306">
    <property type="protein sequence ID" value="CAF3569004.1"/>
    <property type="molecule type" value="Genomic_DNA"/>
</dbReference>
<evidence type="ECO:0000313" key="18">
    <source>
        <dbReference type="EMBL" id="CAF3634950.1"/>
    </source>
</evidence>
<evidence type="ECO:0000313" key="15">
    <source>
        <dbReference type="EMBL" id="CAF0785323.1"/>
    </source>
</evidence>
<evidence type="ECO:0000256" key="7">
    <source>
        <dbReference type="ARBA" id="ARBA00022438"/>
    </source>
</evidence>
<dbReference type="CDD" id="cd05658">
    <property type="entry name" value="M18_DAP"/>
    <property type="match status" value="1"/>
</dbReference>
<comment type="similarity">
    <text evidence="3 13">Belongs to the peptidase M18 family.</text>
</comment>
<dbReference type="GO" id="GO:0006508">
    <property type="term" value="P:proteolysis"/>
    <property type="evidence" value="ECO:0007669"/>
    <property type="project" value="UniProtKB-KW"/>
</dbReference>
<dbReference type="Proteomes" id="UP000682733">
    <property type="component" value="Unassembled WGS sequence"/>
</dbReference>
<sequence length="468" mass="52915">MMSNTSNISNNVNQFLDFINQSPTAFHCVDNVKTILKTAGFKELNENEQWNIQQLGKYYVTKNGSCLAAFAVGGQYKHGNGFALVATHTDSPHLRVKPVSKREDNGFLQVNVECYGGGIWHTWFDRDLTLAGRVFFRKNDKIVTKLVHVKRPILRIPNIAIHLQRDMNEKFVINKQDHLQAVLSLKATEALNKKKDENDKSDCSTKTNDGDSESKKHHSELLELIGDECQCKPEDIINFDFMLADTQPACVGGLKNEFLFCPRLDNQMSSYCAIQGLIQSLDSLTNDRYIRGALLYDNEEIGSESAQGAMSEFTQHILRRITRDNHEQSIANSFLVSADMAHAIHPNYSSLHDKDHKPTLSHSGVVIKTNCNNRYATTAFTSTIIKEVARIDNVQLQEFCMRNDMPCGTTVGPILSSRLGIYTIDVGAPQLSMHSIREMSSVKVFENYLIFFQAFYKNFQQVRDSIEI</sequence>
<evidence type="ECO:0000256" key="8">
    <source>
        <dbReference type="ARBA" id="ARBA00022670"/>
    </source>
</evidence>
<feature type="compositionally biased region" description="Basic and acidic residues" evidence="14">
    <location>
        <begin position="196"/>
        <end position="214"/>
    </location>
</feature>
<evidence type="ECO:0000313" key="16">
    <source>
        <dbReference type="EMBL" id="CAF0849693.1"/>
    </source>
</evidence>
<organism evidence="15 19">
    <name type="scientific">Didymodactylos carnosus</name>
    <dbReference type="NCBI Taxonomy" id="1234261"/>
    <lineage>
        <taxon>Eukaryota</taxon>
        <taxon>Metazoa</taxon>
        <taxon>Spiralia</taxon>
        <taxon>Gnathifera</taxon>
        <taxon>Rotifera</taxon>
        <taxon>Eurotatoria</taxon>
        <taxon>Bdelloidea</taxon>
        <taxon>Philodinida</taxon>
        <taxon>Philodinidae</taxon>
        <taxon>Didymodactylos</taxon>
    </lineage>
</organism>
<keyword evidence="11 13" id="KW-0862">Zinc</keyword>
<gene>
    <name evidence="15" type="ORF">GPM918_LOCUS2698</name>
    <name evidence="16" type="ORF">OVA965_LOCUS7076</name>
    <name evidence="17" type="ORF">SRO942_LOCUS2698</name>
    <name evidence="18" type="ORF">TMI583_LOCUS7072</name>
</gene>
<proteinExistence type="inferred from homology"/>
<comment type="catalytic activity">
    <reaction evidence="1">
        <text>Release of an N-terminal aspartate or glutamate from a peptide, with a preference for aspartate.</text>
        <dbReference type="EC" id="3.4.11.21"/>
    </reaction>
</comment>
<dbReference type="PRINTS" id="PR00932">
    <property type="entry name" value="AMINO1PTASE"/>
</dbReference>
<dbReference type="InterPro" id="IPR001948">
    <property type="entry name" value="Peptidase_M18"/>
</dbReference>
<keyword evidence="10 13" id="KW-0378">Hydrolase</keyword>
<feature type="region of interest" description="Disordered" evidence="14">
    <location>
        <begin position="196"/>
        <end position="215"/>
    </location>
</feature>
<comment type="caution">
    <text evidence="15">The sequence shown here is derived from an EMBL/GenBank/DDBJ whole genome shotgun (WGS) entry which is preliminary data.</text>
</comment>
<comment type="cofactor">
    <cofactor evidence="2">
        <name>Zn(2+)</name>
        <dbReference type="ChEBI" id="CHEBI:29105"/>
    </cofactor>
</comment>
<dbReference type="AlphaFoldDB" id="A0A813RSV2"/>
<evidence type="ECO:0000256" key="4">
    <source>
        <dbReference type="ARBA" id="ARBA00011395"/>
    </source>
</evidence>
<comment type="subunit">
    <text evidence="4">Tetrahedron-shaped homododecamer built from six homodimers.</text>
</comment>
<dbReference type="SUPFAM" id="SSF101821">
    <property type="entry name" value="Aminopeptidase/glucanase lid domain"/>
    <property type="match status" value="1"/>
</dbReference>
<evidence type="ECO:0000256" key="9">
    <source>
        <dbReference type="ARBA" id="ARBA00022723"/>
    </source>
</evidence>
<dbReference type="Gene3D" id="2.30.250.10">
    <property type="entry name" value="Aminopeptidase i, Domain 2"/>
    <property type="match status" value="1"/>
</dbReference>
<dbReference type="Gene3D" id="3.40.630.10">
    <property type="entry name" value="Zn peptidases"/>
    <property type="match status" value="1"/>
</dbReference>
<evidence type="ECO:0000256" key="14">
    <source>
        <dbReference type="SAM" id="MobiDB-lite"/>
    </source>
</evidence>
<evidence type="ECO:0000256" key="12">
    <source>
        <dbReference type="ARBA" id="ARBA00023049"/>
    </source>
</evidence>
<dbReference type="NCBIfam" id="NF002759">
    <property type="entry name" value="PRK02813.1"/>
    <property type="match status" value="1"/>
</dbReference>
<dbReference type="OrthoDB" id="9880441at2759"/>
<dbReference type="EMBL" id="CAJNOQ010000306">
    <property type="protein sequence ID" value="CAF0785323.1"/>
    <property type="molecule type" value="Genomic_DNA"/>
</dbReference>
<name>A0A813RSV2_9BILA</name>
<keyword evidence="8 13" id="KW-0645">Protease</keyword>
<evidence type="ECO:0000256" key="13">
    <source>
        <dbReference type="RuleBase" id="RU004386"/>
    </source>
</evidence>
<evidence type="ECO:0000256" key="5">
    <source>
        <dbReference type="ARBA" id="ARBA00011965"/>
    </source>
</evidence>
<dbReference type="FunFam" id="2.30.250.10:FF:000001">
    <property type="entry name" value="Aspartyl aminopeptidase 1"/>
    <property type="match status" value="1"/>
</dbReference>
<keyword evidence="19" id="KW-1185">Reference proteome</keyword>
<dbReference type="GO" id="GO:0005737">
    <property type="term" value="C:cytoplasm"/>
    <property type="evidence" value="ECO:0007669"/>
    <property type="project" value="UniProtKB-ARBA"/>
</dbReference>
<keyword evidence="9 13" id="KW-0479">Metal-binding</keyword>
<dbReference type="PANTHER" id="PTHR28570:SF3">
    <property type="entry name" value="ASPARTYL AMINOPEPTIDASE"/>
    <property type="match status" value="1"/>
</dbReference>
<keyword evidence="12 13" id="KW-0482">Metalloprotease</keyword>
<evidence type="ECO:0000256" key="1">
    <source>
        <dbReference type="ARBA" id="ARBA00001335"/>
    </source>
</evidence>
<reference evidence="15" key="1">
    <citation type="submission" date="2021-02" db="EMBL/GenBank/DDBJ databases">
        <authorList>
            <person name="Nowell W R."/>
        </authorList>
    </citation>
    <scope>NUCLEOTIDE SEQUENCE</scope>
</reference>
<dbReference type="InterPro" id="IPR023358">
    <property type="entry name" value="Peptidase_M18_dom2"/>
</dbReference>
<evidence type="ECO:0000256" key="2">
    <source>
        <dbReference type="ARBA" id="ARBA00001947"/>
    </source>
</evidence>
<dbReference type="GO" id="GO:0008270">
    <property type="term" value="F:zinc ion binding"/>
    <property type="evidence" value="ECO:0007669"/>
    <property type="project" value="InterPro"/>
</dbReference>
<evidence type="ECO:0000313" key="17">
    <source>
        <dbReference type="EMBL" id="CAF3569004.1"/>
    </source>
</evidence>
<dbReference type="Proteomes" id="UP000677228">
    <property type="component" value="Unassembled WGS sequence"/>
</dbReference>
<dbReference type="SUPFAM" id="SSF53187">
    <property type="entry name" value="Zn-dependent exopeptidases"/>
    <property type="match status" value="1"/>
</dbReference>
<dbReference type="Pfam" id="PF02127">
    <property type="entry name" value="Peptidase_M18"/>
    <property type="match status" value="1"/>
</dbReference>
<evidence type="ECO:0000256" key="10">
    <source>
        <dbReference type="ARBA" id="ARBA00022801"/>
    </source>
</evidence>
<protein>
    <recommendedName>
        <fullName evidence="6">Aspartyl aminopeptidase</fullName>
        <ecNumber evidence="5">3.4.11.21</ecNumber>
    </recommendedName>
</protein>